<dbReference type="AlphaFoldDB" id="A0A2I0HX33"/>
<evidence type="ECO:0000256" key="1">
    <source>
        <dbReference type="ARBA" id="ARBA00022603"/>
    </source>
</evidence>
<dbReference type="Pfam" id="PF00891">
    <property type="entry name" value="Methyltransf_2"/>
    <property type="match status" value="1"/>
</dbReference>
<evidence type="ECO:0000256" key="3">
    <source>
        <dbReference type="ARBA" id="ARBA00022691"/>
    </source>
</evidence>
<reference evidence="5 6" key="1">
    <citation type="submission" date="2017-11" db="EMBL/GenBank/DDBJ databases">
        <title>De-novo sequencing of pomegranate (Punica granatum L.) genome.</title>
        <authorList>
            <person name="Akparov Z."/>
            <person name="Amiraslanov A."/>
            <person name="Hajiyeva S."/>
            <person name="Abbasov M."/>
            <person name="Kaur K."/>
            <person name="Hamwieh A."/>
            <person name="Solovyev V."/>
            <person name="Salamov A."/>
            <person name="Braich B."/>
            <person name="Kosarev P."/>
            <person name="Mahmoud A."/>
            <person name="Hajiyev E."/>
            <person name="Babayeva S."/>
            <person name="Izzatullayeva V."/>
            <person name="Mammadov A."/>
            <person name="Mammadov A."/>
            <person name="Sharifova S."/>
            <person name="Ojaghi J."/>
            <person name="Eynullazada K."/>
            <person name="Bayramov B."/>
            <person name="Abdulazimova A."/>
            <person name="Shahmuradov I."/>
        </authorList>
    </citation>
    <scope>NUCLEOTIDE SEQUENCE [LARGE SCALE GENOMIC DNA]</scope>
    <source>
        <strain evidence="6">cv. AG2017</strain>
        <tissue evidence="5">Leaf</tissue>
    </source>
</reference>
<dbReference type="EMBL" id="PGOL01004947">
    <property type="protein sequence ID" value="PKI36251.1"/>
    <property type="molecule type" value="Genomic_DNA"/>
</dbReference>
<comment type="caution">
    <text evidence="5">The sequence shown here is derived from an EMBL/GenBank/DDBJ whole genome shotgun (WGS) entry which is preliminary data.</text>
</comment>
<dbReference type="InterPro" id="IPR001077">
    <property type="entry name" value="COMT_C"/>
</dbReference>
<keyword evidence="6" id="KW-1185">Reference proteome</keyword>
<dbReference type="Gene3D" id="1.10.10.10">
    <property type="entry name" value="Winged helix-like DNA-binding domain superfamily/Winged helix DNA-binding domain"/>
    <property type="match status" value="1"/>
</dbReference>
<protein>
    <recommendedName>
        <fullName evidence="4">O-methyltransferase C-terminal domain-containing protein</fullName>
    </recommendedName>
</protein>
<dbReference type="InterPro" id="IPR016461">
    <property type="entry name" value="COMT-like"/>
</dbReference>
<accession>A0A2I0HX33</accession>
<dbReference type="SUPFAM" id="SSF53335">
    <property type="entry name" value="S-adenosyl-L-methionine-dependent methyltransferases"/>
    <property type="match status" value="1"/>
</dbReference>
<feature type="domain" description="O-methyltransferase C-terminal" evidence="4">
    <location>
        <begin position="1"/>
        <end position="83"/>
    </location>
</feature>
<keyword evidence="3" id="KW-0949">S-adenosyl-L-methionine</keyword>
<dbReference type="GO" id="GO:0032259">
    <property type="term" value="P:methylation"/>
    <property type="evidence" value="ECO:0007669"/>
    <property type="project" value="UniProtKB-KW"/>
</dbReference>
<proteinExistence type="predicted"/>
<dbReference type="STRING" id="22663.A0A2I0HX33"/>
<dbReference type="PANTHER" id="PTHR11746">
    <property type="entry name" value="O-METHYLTRANSFERASE"/>
    <property type="match status" value="1"/>
</dbReference>
<keyword evidence="1" id="KW-0489">Methyltransferase</keyword>
<evidence type="ECO:0000259" key="4">
    <source>
        <dbReference type="Pfam" id="PF00891"/>
    </source>
</evidence>
<keyword evidence="2" id="KW-0808">Transferase</keyword>
<dbReference type="InterPro" id="IPR036388">
    <property type="entry name" value="WH-like_DNA-bd_sf"/>
</dbReference>
<dbReference type="Gene3D" id="3.40.50.150">
    <property type="entry name" value="Vaccinia Virus protein VP39"/>
    <property type="match status" value="1"/>
</dbReference>
<dbReference type="Proteomes" id="UP000233551">
    <property type="component" value="Unassembled WGS sequence"/>
</dbReference>
<organism evidence="5 6">
    <name type="scientific">Punica granatum</name>
    <name type="common">Pomegranate</name>
    <dbReference type="NCBI Taxonomy" id="22663"/>
    <lineage>
        <taxon>Eukaryota</taxon>
        <taxon>Viridiplantae</taxon>
        <taxon>Streptophyta</taxon>
        <taxon>Embryophyta</taxon>
        <taxon>Tracheophyta</taxon>
        <taxon>Spermatophyta</taxon>
        <taxon>Magnoliopsida</taxon>
        <taxon>eudicotyledons</taxon>
        <taxon>Gunneridae</taxon>
        <taxon>Pentapetalae</taxon>
        <taxon>rosids</taxon>
        <taxon>malvids</taxon>
        <taxon>Myrtales</taxon>
        <taxon>Lythraceae</taxon>
        <taxon>Punica</taxon>
    </lineage>
</organism>
<gene>
    <name evidence="5" type="ORF">CRG98_043363</name>
</gene>
<sequence>MSMFEYMDNNPTYNTIFNKAMVAISTIIMKKILEVYNGFEGLDSLVDVAGGIVKCLSMVVSKHLSIKGINLDLPHVIKEALSYPATFYITFTIIMNYTN</sequence>
<evidence type="ECO:0000256" key="2">
    <source>
        <dbReference type="ARBA" id="ARBA00022679"/>
    </source>
</evidence>
<dbReference type="GO" id="GO:0008171">
    <property type="term" value="F:O-methyltransferase activity"/>
    <property type="evidence" value="ECO:0007669"/>
    <property type="project" value="InterPro"/>
</dbReference>
<dbReference type="PROSITE" id="PS51683">
    <property type="entry name" value="SAM_OMT_II"/>
    <property type="match status" value="1"/>
</dbReference>
<evidence type="ECO:0000313" key="6">
    <source>
        <dbReference type="Proteomes" id="UP000233551"/>
    </source>
</evidence>
<dbReference type="InterPro" id="IPR029063">
    <property type="entry name" value="SAM-dependent_MTases_sf"/>
</dbReference>
<name>A0A2I0HX33_PUNGR</name>
<evidence type="ECO:0000313" key="5">
    <source>
        <dbReference type="EMBL" id="PKI36251.1"/>
    </source>
</evidence>